<comment type="subcellular location">
    <subcellularLocation>
        <location evidence="1">Membrane</location>
        <topology evidence="1">Multi-pass membrane protein</topology>
    </subcellularLocation>
</comment>
<feature type="transmembrane region" description="Helical" evidence="6">
    <location>
        <begin position="517"/>
        <end position="534"/>
    </location>
</feature>
<evidence type="ECO:0000313" key="7">
    <source>
        <dbReference type="EMBL" id="PJJ76361.1"/>
    </source>
</evidence>
<feature type="transmembrane region" description="Helical" evidence="6">
    <location>
        <begin position="275"/>
        <end position="297"/>
    </location>
</feature>
<dbReference type="PIRSF" id="PIRSF006060">
    <property type="entry name" value="AA_transporter"/>
    <property type="match status" value="1"/>
</dbReference>
<reference evidence="7 8" key="1">
    <citation type="submission" date="2017-11" db="EMBL/GenBank/DDBJ databases">
        <title>Genomic Encyclopedia of Archaeal and Bacterial Type Strains, Phase II (KMG-II): From Individual Species to Whole Genera.</title>
        <authorList>
            <person name="Goeker M."/>
        </authorList>
    </citation>
    <scope>NUCLEOTIDE SEQUENCE [LARGE SCALE GENOMIC DNA]</scope>
    <source>
        <strain evidence="7 8">DSM 27268</strain>
    </source>
</reference>
<dbReference type="Proteomes" id="UP000230000">
    <property type="component" value="Unassembled WGS sequence"/>
</dbReference>
<gene>
    <name evidence="7" type="ORF">BXY57_1975</name>
</gene>
<evidence type="ECO:0000256" key="3">
    <source>
        <dbReference type="ARBA" id="ARBA00022692"/>
    </source>
</evidence>
<dbReference type="Pfam" id="PF13520">
    <property type="entry name" value="AA_permease_2"/>
    <property type="match status" value="1"/>
</dbReference>
<feature type="transmembrane region" description="Helical" evidence="6">
    <location>
        <begin position="328"/>
        <end position="350"/>
    </location>
</feature>
<organism evidence="7 8">
    <name type="scientific">Thermoflavifilum aggregans</name>
    <dbReference type="NCBI Taxonomy" id="454188"/>
    <lineage>
        <taxon>Bacteria</taxon>
        <taxon>Pseudomonadati</taxon>
        <taxon>Bacteroidota</taxon>
        <taxon>Chitinophagia</taxon>
        <taxon>Chitinophagales</taxon>
        <taxon>Chitinophagaceae</taxon>
        <taxon>Thermoflavifilum</taxon>
    </lineage>
</organism>
<feature type="transmembrane region" description="Helical" evidence="6">
    <location>
        <begin position="430"/>
        <end position="449"/>
    </location>
</feature>
<dbReference type="AlphaFoldDB" id="A0A2M9CWS1"/>
<feature type="transmembrane region" description="Helical" evidence="6">
    <location>
        <begin position="398"/>
        <end position="418"/>
    </location>
</feature>
<evidence type="ECO:0000256" key="1">
    <source>
        <dbReference type="ARBA" id="ARBA00004141"/>
    </source>
</evidence>
<dbReference type="GO" id="GO:0016020">
    <property type="term" value="C:membrane"/>
    <property type="evidence" value="ECO:0007669"/>
    <property type="project" value="UniProtKB-SubCell"/>
</dbReference>
<dbReference type="GO" id="GO:0015171">
    <property type="term" value="F:amino acid transmembrane transporter activity"/>
    <property type="evidence" value="ECO:0007669"/>
    <property type="project" value="TreeGrafter"/>
</dbReference>
<protein>
    <submittedName>
        <fullName evidence="7">Amino acid/polyamine/organocation transporter (APC superfamily)</fullName>
    </submittedName>
</protein>
<keyword evidence="5 6" id="KW-0472">Membrane</keyword>
<keyword evidence="4 6" id="KW-1133">Transmembrane helix</keyword>
<dbReference type="OrthoDB" id="9762947at2"/>
<sequence>MSRLFITKPLQKLFAEAADTEKGLKRALTRTNLIALGIGAIIGAGIFVLTGQAAAQYSGPAVVISFVIAAIACGFAGLCYAEFASMIPIAGSAYTYAYATLGEFIAWVIGWDLILEYLFGASTVAVGWSGYVTSFLKDIGIHIPEYLANAPVKYDPASHQLVASGAFLNLPAMFIIALMTTLLVIGIKESARFNNIIVFVKLLVIFLVIGFGIHYIVPENYHPFIPPNEGTWGIYGWSGVFRAAGVIFFAYIGFDAVSTAAQEAKNPQKDMPWGILGSLLVCTLLYIAMGFVMTGMVNYTKLNVADPVAVAVNAAGPSLFWLRFPVKIGAIAGLSSVILVMLMGQPRIFYSMANDGLLPKSFSKLHPRFRTPYITTIVTGLVAMLVSGVFPIGLLGELVSIGTLLAFTIVSAGILILRRSKPHLHRPFKTPGYPVVPFLGILFPFLVMLTLPFDTWLRLILWMALGLDIFYLYSQHHSHVVRDMDTRPGRHFAIEALPVVLVTLLLLVMSFFSPEKWVLYAAIIQILVCLYVLVRLRNEIRISQPAVVSEEKS</sequence>
<keyword evidence="3 6" id="KW-0812">Transmembrane</keyword>
<dbReference type="PANTHER" id="PTHR43243:SF4">
    <property type="entry name" value="CATIONIC AMINO ACID TRANSPORTER 4"/>
    <property type="match status" value="1"/>
</dbReference>
<feature type="transmembrane region" description="Helical" evidence="6">
    <location>
        <begin position="455"/>
        <end position="473"/>
    </location>
</feature>
<comment type="caution">
    <text evidence="7">The sequence shown here is derived from an EMBL/GenBank/DDBJ whole genome shotgun (WGS) entry which is preliminary data.</text>
</comment>
<feature type="transmembrane region" description="Helical" evidence="6">
    <location>
        <begin position="93"/>
        <end position="114"/>
    </location>
</feature>
<feature type="transmembrane region" description="Helical" evidence="6">
    <location>
        <begin position="196"/>
        <end position="217"/>
    </location>
</feature>
<feature type="transmembrane region" description="Helical" evidence="6">
    <location>
        <begin position="161"/>
        <end position="184"/>
    </location>
</feature>
<dbReference type="InterPro" id="IPR002293">
    <property type="entry name" value="AA/rel_permease1"/>
</dbReference>
<evidence type="ECO:0000313" key="8">
    <source>
        <dbReference type="Proteomes" id="UP000230000"/>
    </source>
</evidence>
<evidence type="ECO:0000256" key="4">
    <source>
        <dbReference type="ARBA" id="ARBA00022989"/>
    </source>
</evidence>
<keyword evidence="2" id="KW-0813">Transport</keyword>
<dbReference type="Gene3D" id="1.20.1740.10">
    <property type="entry name" value="Amino acid/polyamine transporter I"/>
    <property type="match status" value="1"/>
</dbReference>
<feature type="transmembrane region" description="Helical" evidence="6">
    <location>
        <begin position="33"/>
        <end position="55"/>
    </location>
</feature>
<feature type="transmembrane region" description="Helical" evidence="6">
    <location>
        <begin position="493"/>
        <end position="511"/>
    </location>
</feature>
<evidence type="ECO:0000256" key="2">
    <source>
        <dbReference type="ARBA" id="ARBA00022448"/>
    </source>
</evidence>
<dbReference type="RefSeq" id="WP_100314856.1">
    <property type="nucleotide sequence ID" value="NZ_PGFG01000001.1"/>
</dbReference>
<keyword evidence="8" id="KW-1185">Reference proteome</keyword>
<proteinExistence type="predicted"/>
<accession>A0A2M9CWS1</accession>
<feature type="transmembrane region" description="Helical" evidence="6">
    <location>
        <begin position="371"/>
        <end position="392"/>
    </location>
</feature>
<name>A0A2M9CWS1_9BACT</name>
<evidence type="ECO:0000256" key="6">
    <source>
        <dbReference type="SAM" id="Phobius"/>
    </source>
</evidence>
<dbReference type="PANTHER" id="PTHR43243">
    <property type="entry name" value="INNER MEMBRANE TRANSPORTER YGJI-RELATED"/>
    <property type="match status" value="1"/>
</dbReference>
<evidence type="ECO:0000256" key="5">
    <source>
        <dbReference type="ARBA" id="ARBA00023136"/>
    </source>
</evidence>
<dbReference type="EMBL" id="PGFG01000001">
    <property type="protein sequence ID" value="PJJ76361.1"/>
    <property type="molecule type" value="Genomic_DNA"/>
</dbReference>
<feature type="transmembrane region" description="Helical" evidence="6">
    <location>
        <begin position="232"/>
        <end position="254"/>
    </location>
</feature>
<feature type="transmembrane region" description="Helical" evidence="6">
    <location>
        <begin position="61"/>
        <end position="81"/>
    </location>
</feature>